<dbReference type="AlphaFoldDB" id="A0A9Q3YG31"/>
<proteinExistence type="predicted"/>
<dbReference type="RefSeq" id="WP_228085550.1">
    <property type="nucleotide sequence ID" value="NZ_JACVHL010000002.1"/>
</dbReference>
<reference evidence="1" key="1">
    <citation type="submission" date="2020-09" db="EMBL/GenBank/DDBJ databases">
        <title>Genome sequence of Vibrio parahaemolyticus isolates.</title>
        <authorList>
            <person name="Hammerl J.A."/>
            <person name="Strauch E."/>
        </authorList>
    </citation>
    <scope>NUCLEOTIDE SEQUENCE</scope>
    <source>
        <strain evidence="1">17-VB00146</strain>
    </source>
</reference>
<dbReference type="EMBL" id="JACVHL010000002">
    <property type="protein sequence ID" value="MCC3803876.1"/>
    <property type="molecule type" value="Genomic_DNA"/>
</dbReference>
<evidence type="ECO:0000313" key="2">
    <source>
        <dbReference type="Proteomes" id="UP000726777"/>
    </source>
</evidence>
<gene>
    <name evidence="1" type="ORF">IB292_02380</name>
</gene>
<protein>
    <submittedName>
        <fullName evidence="1">Uncharacterized protein</fullName>
    </submittedName>
</protein>
<organism evidence="1 2">
    <name type="scientific">Vibrio parahaemolyticus</name>
    <dbReference type="NCBI Taxonomy" id="670"/>
    <lineage>
        <taxon>Bacteria</taxon>
        <taxon>Pseudomonadati</taxon>
        <taxon>Pseudomonadota</taxon>
        <taxon>Gammaproteobacteria</taxon>
        <taxon>Vibrionales</taxon>
        <taxon>Vibrionaceae</taxon>
        <taxon>Vibrio</taxon>
    </lineage>
</organism>
<evidence type="ECO:0000313" key="1">
    <source>
        <dbReference type="EMBL" id="MCC3803876.1"/>
    </source>
</evidence>
<sequence length="154" mass="17317">MNTKMTEAAPNIMSQVQHIDPKNRDNLSYYANAVGALSILCVTNVEALRSFLTNHYGVHLEQLSTLHSQQFSRPIDLDDSNDINAAIDKVLDHFATRNISVKESLTLLFPECSKEAISSYSEQAAIYAYETVTQDQQIGIRHEAERETWALCRG</sequence>
<comment type="caution">
    <text evidence="1">The sequence shown here is derived from an EMBL/GenBank/DDBJ whole genome shotgun (WGS) entry which is preliminary data.</text>
</comment>
<name>A0A9Q3YG31_VIBPH</name>
<accession>A0A9Q3YG31</accession>
<dbReference type="Proteomes" id="UP000726777">
    <property type="component" value="Unassembled WGS sequence"/>
</dbReference>